<comment type="caution">
    <text evidence="2">The sequence shown here is derived from an EMBL/GenBank/DDBJ whole genome shotgun (WGS) entry which is preliminary data.</text>
</comment>
<reference evidence="2" key="1">
    <citation type="journal article" date="2022" name="New Phytol.">
        <title>Evolutionary transition to the ectomycorrhizal habit in the genomes of a hyperdiverse lineage of mushroom-forming fungi.</title>
        <authorList>
            <person name="Looney B."/>
            <person name="Miyauchi S."/>
            <person name="Morin E."/>
            <person name="Drula E."/>
            <person name="Courty P.E."/>
            <person name="Kohler A."/>
            <person name="Kuo A."/>
            <person name="LaButti K."/>
            <person name="Pangilinan J."/>
            <person name="Lipzen A."/>
            <person name="Riley R."/>
            <person name="Andreopoulos W."/>
            <person name="He G."/>
            <person name="Johnson J."/>
            <person name="Nolan M."/>
            <person name="Tritt A."/>
            <person name="Barry K.W."/>
            <person name="Grigoriev I.V."/>
            <person name="Nagy L.G."/>
            <person name="Hibbett D."/>
            <person name="Henrissat B."/>
            <person name="Matheny P.B."/>
            <person name="Labbe J."/>
            <person name="Martin F.M."/>
        </authorList>
    </citation>
    <scope>NUCLEOTIDE SEQUENCE</scope>
    <source>
        <strain evidence="2">BPL690</strain>
    </source>
</reference>
<feature type="compositionally biased region" description="Basic residues" evidence="1">
    <location>
        <begin position="130"/>
        <end position="139"/>
    </location>
</feature>
<keyword evidence="3" id="KW-1185">Reference proteome</keyword>
<feature type="region of interest" description="Disordered" evidence="1">
    <location>
        <begin position="1"/>
        <end position="39"/>
    </location>
</feature>
<feature type="compositionally biased region" description="Basic residues" evidence="1">
    <location>
        <begin position="1"/>
        <end position="10"/>
    </location>
</feature>
<feature type="compositionally biased region" description="Basic and acidic residues" evidence="1">
    <location>
        <begin position="11"/>
        <end position="20"/>
    </location>
</feature>
<name>A0AAD4LZ01_9AGAM</name>
<dbReference type="AlphaFoldDB" id="A0AAD4LZ01"/>
<organism evidence="2 3">
    <name type="scientific">Multifurca ochricompacta</name>
    <dbReference type="NCBI Taxonomy" id="376703"/>
    <lineage>
        <taxon>Eukaryota</taxon>
        <taxon>Fungi</taxon>
        <taxon>Dikarya</taxon>
        <taxon>Basidiomycota</taxon>
        <taxon>Agaricomycotina</taxon>
        <taxon>Agaricomycetes</taxon>
        <taxon>Russulales</taxon>
        <taxon>Russulaceae</taxon>
        <taxon>Multifurca</taxon>
    </lineage>
</organism>
<sequence>MHQHRAVRRSSSHEAKKKAEQYGQQGIRAYLPQEQRAKGEQAFPLSIIRNTDDHNKSVLRAQALSGAEIRIEREAQVRADRRARAESAAAAERARRSMRGRDDSWDYDRRHTERSRELLESDEKEDRWQPSKRRQGRWSRRGEDGSSSRRRKHRSPSPSDEEESFHWRR</sequence>
<evidence type="ECO:0000313" key="3">
    <source>
        <dbReference type="Proteomes" id="UP001203297"/>
    </source>
</evidence>
<evidence type="ECO:0000313" key="2">
    <source>
        <dbReference type="EMBL" id="KAI0294039.1"/>
    </source>
</evidence>
<protein>
    <submittedName>
        <fullName evidence="2">Uncharacterized protein</fullName>
    </submittedName>
</protein>
<dbReference type="Proteomes" id="UP001203297">
    <property type="component" value="Unassembled WGS sequence"/>
</dbReference>
<feature type="region of interest" description="Disordered" evidence="1">
    <location>
        <begin position="78"/>
        <end position="169"/>
    </location>
</feature>
<feature type="compositionally biased region" description="Basic and acidic residues" evidence="1">
    <location>
        <begin position="92"/>
        <end position="129"/>
    </location>
</feature>
<accession>A0AAD4LZ01</accession>
<evidence type="ECO:0000256" key="1">
    <source>
        <dbReference type="SAM" id="MobiDB-lite"/>
    </source>
</evidence>
<dbReference type="EMBL" id="WTXG01000083">
    <property type="protein sequence ID" value="KAI0294039.1"/>
    <property type="molecule type" value="Genomic_DNA"/>
</dbReference>
<gene>
    <name evidence="2" type="ORF">B0F90DRAFT_1821629</name>
</gene>
<proteinExistence type="predicted"/>